<keyword evidence="5" id="KW-1185">Reference proteome</keyword>
<dbReference type="Pfam" id="PF19018">
    <property type="entry name" value="Vanin_C"/>
    <property type="match status" value="1"/>
</dbReference>
<dbReference type="PANTHER" id="PTHR10609:SF14">
    <property type="entry name" value="BIOTINIDASE"/>
    <property type="match status" value="1"/>
</dbReference>
<dbReference type="InterPro" id="IPR036526">
    <property type="entry name" value="C-N_Hydrolase_sf"/>
</dbReference>
<accession>A0ABM1MBL6</accession>
<dbReference type="InterPro" id="IPR040154">
    <property type="entry name" value="Biotinidase/VNN"/>
</dbReference>
<evidence type="ECO:0000313" key="5">
    <source>
        <dbReference type="Proteomes" id="UP000695000"/>
    </source>
</evidence>
<feature type="transmembrane region" description="Helical" evidence="3">
    <location>
        <begin position="502"/>
        <end position="521"/>
    </location>
</feature>
<dbReference type="Pfam" id="PF00795">
    <property type="entry name" value="CN_hydrolase"/>
    <property type="match status" value="1"/>
</dbReference>
<evidence type="ECO:0000313" key="6">
    <source>
        <dbReference type="RefSeq" id="XP_017771966.1"/>
    </source>
</evidence>
<dbReference type="GeneID" id="108559262"/>
<reference evidence="6" key="1">
    <citation type="submission" date="2025-08" db="UniProtKB">
        <authorList>
            <consortium name="RefSeq"/>
        </authorList>
    </citation>
    <scope>IDENTIFICATION</scope>
    <source>
        <tissue evidence="6">Whole Larva</tissue>
    </source>
</reference>
<name>A0ABM1MBL6_NICVS</name>
<evidence type="ECO:0000256" key="3">
    <source>
        <dbReference type="SAM" id="Phobius"/>
    </source>
</evidence>
<dbReference type="PROSITE" id="PS50263">
    <property type="entry name" value="CN_HYDROLASE"/>
    <property type="match status" value="1"/>
</dbReference>
<organism evidence="5 6">
    <name type="scientific">Nicrophorus vespilloides</name>
    <name type="common">Boreal carrion beetle</name>
    <dbReference type="NCBI Taxonomy" id="110193"/>
    <lineage>
        <taxon>Eukaryota</taxon>
        <taxon>Metazoa</taxon>
        <taxon>Ecdysozoa</taxon>
        <taxon>Arthropoda</taxon>
        <taxon>Hexapoda</taxon>
        <taxon>Insecta</taxon>
        <taxon>Pterygota</taxon>
        <taxon>Neoptera</taxon>
        <taxon>Endopterygota</taxon>
        <taxon>Coleoptera</taxon>
        <taxon>Polyphaga</taxon>
        <taxon>Staphyliniformia</taxon>
        <taxon>Silphidae</taxon>
        <taxon>Nicrophorinae</taxon>
        <taxon>Nicrophorus</taxon>
    </lineage>
</organism>
<dbReference type="InterPro" id="IPR003010">
    <property type="entry name" value="C-N_Hydrolase"/>
</dbReference>
<evidence type="ECO:0000256" key="2">
    <source>
        <dbReference type="ARBA" id="ARBA00022801"/>
    </source>
</evidence>
<dbReference type="Gene3D" id="3.60.110.10">
    <property type="entry name" value="Carbon-nitrogen hydrolase"/>
    <property type="match status" value="1"/>
</dbReference>
<evidence type="ECO:0000256" key="1">
    <source>
        <dbReference type="ARBA" id="ARBA00008225"/>
    </source>
</evidence>
<sequence>MKQITLITIIITMICHIDCIFSYGSYRAAVVEYSTTREPFYQPEDILRTNAEEYVKLIKKAASKLASIVLFPEHGLTSADITTKSKNQILAYSIEIPDLIHKPNPCINESLHKILRLLSCAAQESSIYVVVNILERQDHKDDYHMFSTNVVFDRMGTIIAKYRKINVIDESNLQTGNDLLTFTTDFGVTFAVLIGYDIFYKRPSLEAIQEKNVTNVLYSTAWISETPFLQALSIQAGYARTTGVNLLAAGLNDPNEKYGGSGIYLYDGKVAELYISPSKSSKLLVQEVPKIHIKISAIKCNNNSQVMPRFRLGGNLNVGSFSTLTDNLKHHTLMPLNQHGLETKATICNHNGVYCCKFHVIVQRKPTEHNYRLSMFYGIRNIGSKTIGVRSCGVISCSNGTDDHSCGERTYRSSTVFSNISIIGTFRRSDETNDFPITLTYDLTPITEYTYCETMNDDKQTITAEMISTQSLTNILSFGIYGRMFEYDGGHPGPITSNATPLPLPDGLIFVILTILLVVLAI</sequence>
<dbReference type="Proteomes" id="UP000695000">
    <property type="component" value="Unplaced"/>
</dbReference>
<keyword evidence="2" id="KW-0378">Hydrolase</keyword>
<keyword evidence="3" id="KW-1133">Transmembrane helix</keyword>
<feature type="domain" description="CN hydrolase" evidence="4">
    <location>
        <begin position="26"/>
        <end position="290"/>
    </location>
</feature>
<protein>
    <submittedName>
        <fullName evidence="6">Vanin-like protein 2</fullName>
    </submittedName>
</protein>
<dbReference type="InterPro" id="IPR043957">
    <property type="entry name" value="Vanin_C"/>
</dbReference>
<dbReference type="RefSeq" id="XP_017771966.1">
    <property type="nucleotide sequence ID" value="XM_017916477.1"/>
</dbReference>
<proteinExistence type="inferred from homology"/>
<gene>
    <name evidence="6" type="primary">LOC108559262</name>
</gene>
<evidence type="ECO:0000259" key="4">
    <source>
        <dbReference type="PROSITE" id="PS50263"/>
    </source>
</evidence>
<comment type="similarity">
    <text evidence="1">Belongs to the carbon-nitrogen hydrolase superfamily. BTD/VNN family.</text>
</comment>
<keyword evidence="3" id="KW-0812">Transmembrane</keyword>
<dbReference type="PANTHER" id="PTHR10609">
    <property type="entry name" value="BIOTINIDASE-RELATED"/>
    <property type="match status" value="1"/>
</dbReference>
<keyword evidence="3" id="KW-0472">Membrane</keyword>
<dbReference type="SUPFAM" id="SSF56317">
    <property type="entry name" value="Carbon-nitrogen hydrolase"/>
    <property type="match status" value="1"/>
</dbReference>